<keyword evidence="2" id="KW-1185">Reference proteome</keyword>
<dbReference type="EMBL" id="BQFW01000014">
    <property type="protein sequence ID" value="GJJ77698.1"/>
    <property type="molecule type" value="Genomic_DNA"/>
</dbReference>
<gene>
    <name evidence="1" type="ORF">EMPS_10057</name>
</gene>
<comment type="caution">
    <text evidence="1">The sequence shown here is derived from an EMBL/GenBank/DDBJ whole genome shotgun (WGS) entry which is preliminary data.</text>
</comment>
<accession>A0A9P3HJJ4</accession>
<evidence type="ECO:0000313" key="1">
    <source>
        <dbReference type="EMBL" id="GJJ77698.1"/>
    </source>
</evidence>
<reference evidence="1" key="1">
    <citation type="submission" date="2021-11" db="EMBL/GenBank/DDBJ databases">
        <authorList>
            <person name="Herlambang A."/>
            <person name="Guo Y."/>
            <person name="Takashima Y."/>
            <person name="Nishizawa T."/>
        </authorList>
    </citation>
    <scope>NUCLEOTIDE SEQUENCE</scope>
    <source>
        <strain evidence="1">E1425</strain>
    </source>
</reference>
<dbReference type="Proteomes" id="UP000827284">
    <property type="component" value="Unassembled WGS sequence"/>
</dbReference>
<dbReference type="AlphaFoldDB" id="A0A9P3HJJ4"/>
<proteinExistence type="predicted"/>
<reference evidence="1" key="2">
    <citation type="journal article" date="2022" name="Microbiol. Resour. Announc.">
        <title>Whole-Genome Sequence of Entomortierella parvispora E1425, a Mucoromycotan Fungus Associated with Burkholderiaceae-Related Endosymbiotic Bacteria.</title>
        <authorList>
            <person name="Herlambang A."/>
            <person name="Guo Y."/>
            <person name="Takashima Y."/>
            <person name="Narisawa K."/>
            <person name="Ohta H."/>
            <person name="Nishizawa T."/>
        </authorList>
    </citation>
    <scope>NUCLEOTIDE SEQUENCE</scope>
    <source>
        <strain evidence="1">E1425</strain>
    </source>
</reference>
<protein>
    <submittedName>
        <fullName evidence="1">Uncharacterized protein</fullName>
    </submittedName>
</protein>
<sequence length="122" mass="13728">MTKVELPYSAAMGELNLQIDLLTRALIDTRTIKQQELSACVNNNSHPLVLAIYMHSISQTHSLRAYQKALAEEIQSLFQERRKFTQSLEMPVGQLARLASFQQHPSSVPGYPAADSPIYLKE</sequence>
<evidence type="ECO:0000313" key="2">
    <source>
        <dbReference type="Proteomes" id="UP000827284"/>
    </source>
</evidence>
<organism evidence="1 2">
    <name type="scientific">Entomortierella parvispora</name>
    <dbReference type="NCBI Taxonomy" id="205924"/>
    <lineage>
        <taxon>Eukaryota</taxon>
        <taxon>Fungi</taxon>
        <taxon>Fungi incertae sedis</taxon>
        <taxon>Mucoromycota</taxon>
        <taxon>Mortierellomycotina</taxon>
        <taxon>Mortierellomycetes</taxon>
        <taxon>Mortierellales</taxon>
        <taxon>Mortierellaceae</taxon>
        <taxon>Entomortierella</taxon>
    </lineage>
</organism>
<name>A0A9P3HJJ4_9FUNG</name>